<feature type="transmembrane region" description="Helical" evidence="1">
    <location>
        <begin position="12"/>
        <end position="30"/>
    </location>
</feature>
<dbReference type="EMBL" id="LNQN01000001">
    <property type="protein sequence ID" value="KSU85860.1"/>
    <property type="molecule type" value="Genomic_DNA"/>
</dbReference>
<evidence type="ECO:0000313" key="2">
    <source>
        <dbReference type="EMBL" id="KSU85860.1"/>
    </source>
</evidence>
<keyword evidence="1" id="KW-0812">Transmembrane</keyword>
<sequence length="564" mass="66318">MWSELELKNKHLWLAWLLLAVYLSPLFILGENAHIRVHDNLDSNIAWYKVLRESGLLFGPVDSTVPQIINGLPRDTFGTEFSGIEWLHHLFPSMMAFALSQAITRCFAFMGMYLLLKKHFLKEPEVWPISVWVSFAFAITPFWPSGMLSTLGMPLALWAFLNIRNGDSTPKNWLTLILLPLYSSFVLGFFFFLASMGIFWLYDALIRKKRNWVFFGGIALMTAVYLLVEYRLVYSLLFPQEPTSRDEFVSSNLGFWHAVRLTFENYLLGHTHVMTLHTAVILPVLFIVMWKIWKSGIKTEKTFIWMFMINIILSVWYAFWFYKGWQPIKDKVSLLNTFNFARFHFLRPLIIYLLFGLGCRFLWKMGSGWKKAVKWALVLQILILFGANPEIDYRVIGKPSFKEFYAEKQFEQIKEYIGKPQSSYRVASIGLHPSIAQYNGFYTLDTYNNYYPLSYKKKFRKIIAPELEKNRILRTYFDDWGNRCYIFVDELGKNYDFTKNSDKKIRHLDLNTDAFKQLGGDYFFSAVPIENAQENRLKFLKAFSEKDSAWKIYLYKVQTKQEGL</sequence>
<dbReference type="InterPro" id="IPR046107">
    <property type="entry name" value="DUF6044"/>
</dbReference>
<feature type="transmembrane region" description="Helical" evidence="1">
    <location>
        <begin position="95"/>
        <end position="116"/>
    </location>
</feature>
<reference evidence="2 3" key="1">
    <citation type="journal article" date="2014" name="Antonie Van Leeuwenhoek">
        <title>Fictibacillus enclensis sp. nov., isolated from marine sediment.</title>
        <authorList>
            <person name="Dastager S.G."/>
            <person name="Mawlankar R."/>
            <person name="Srinivasan K."/>
            <person name="Tang S.K."/>
            <person name="Lee J.C."/>
            <person name="Ramana V.V."/>
            <person name="Shouche Y.S."/>
        </authorList>
    </citation>
    <scope>NUCLEOTIDE SEQUENCE [LARGE SCALE GENOMIC DNA]</scope>
    <source>
        <strain evidence="2 3">NIO-1003</strain>
    </source>
</reference>
<name>A0A0V8JFN1_9BACL</name>
<gene>
    <name evidence="2" type="ORF">AS030_10345</name>
</gene>
<keyword evidence="3" id="KW-1185">Reference proteome</keyword>
<protein>
    <recommendedName>
        <fullName evidence="4">YkoS</fullName>
    </recommendedName>
</protein>
<feature type="transmembrane region" description="Helical" evidence="1">
    <location>
        <begin position="271"/>
        <end position="290"/>
    </location>
</feature>
<keyword evidence="1" id="KW-1133">Transmembrane helix</keyword>
<dbReference type="RefSeq" id="WP_061971297.1">
    <property type="nucleotide sequence ID" value="NZ_FMAV01000001.1"/>
</dbReference>
<organism evidence="2 3">
    <name type="scientific">Fictibacillus enclensis</name>
    <dbReference type="NCBI Taxonomy" id="1017270"/>
    <lineage>
        <taxon>Bacteria</taxon>
        <taxon>Bacillati</taxon>
        <taxon>Bacillota</taxon>
        <taxon>Bacilli</taxon>
        <taxon>Bacillales</taxon>
        <taxon>Fictibacillaceae</taxon>
        <taxon>Fictibacillus</taxon>
    </lineage>
</organism>
<keyword evidence="1" id="KW-0472">Membrane</keyword>
<dbReference type="AlphaFoldDB" id="A0A0V8JFN1"/>
<proteinExistence type="predicted"/>
<evidence type="ECO:0000313" key="3">
    <source>
        <dbReference type="Proteomes" id="UP000054099"/>
    </source>
</evidence>
<evidence type="ECO:0000256" key="1">
    <source>
        <dbReference type="SAM" id="Phobius"/>
    </source>
</evidence>
<feature type="transmembrane region" description="Helical" evidence="1">
    <location>
        <begin position="342"/>
        <end position="363"/>
    </location>
</feature>
<feature type="transmembrane region" description="Helical" evidence="1">
    <location>
        <begin position="302"/>
        <end position="322"/>
    </location>
</feature>
<comment type="caution">
    <text evidence="2">The sequence shown here is derived from an EMBL/GenBank/DDBJ whole genome shotgun (WGS) entry which is preliminary data.</text>
</comment>
<dbReference type="OrthoDB" id="2349131at2"/>
<evidence type="ECO:0008006" key="4">
    <source>
        <dbReference type="Google" id="ProtNLM"/>
    </source>
</evidence>
<feature type="transmembrane region" description="Helical" evidence="1">
    <location>
        <begin position="173"/>
        <end position="200"/>
    </location>
</feature>
<dbReference type="Proteomes" id="UP000054099">
    <property type="component" value="Unassembled WGS sequence"/>
</dbReference>
<dbReference type="Pfam" id="PF19510">
    <property type="entry name" value="DUF6044"/>
    <property type="match status" value="1"/>
</dbReference>
<feature type="transmembrane region" description="Helical" evidence="1">
    <location>
        <begin position="212"/>
        <end position="228"/>
    </location>
</feature>
<accession>A0A0V8JFN1</accession>
<feature type="transmembrane region" description="Helical" evidence="1">
    <location>
        <begin position="128"/>
        <end position="161"/>
    </location>
</feature>